<dbReference type="Pfam" id="PF07799">
    <property type="entry name" value="DUF1643"/>
    <property type="match status" value="1"/>
</dbReference>
<evidence type="ECO:0000313" key="2">
    <source>
        <dbReference type="Proteomes" id="UP001298424"/>
    </source>
</evidence>
<dbReference type="InterPro" id="IPR016992">
    <property type="entry name" value="UCP032209"/>
</dbReference>
<dbReference type="InterPro" id="IPR012441">
    <property type="entry name" value="DUF1643"/>
</dbReference>
<reference evidence="1 2" key="1">
    <citation type="submission" date="2022-02" db="EMBL/GenBank/DDBJ databases">
        <title>Genome sequence data of Kingella unionensis sp. nov. strain CICC 24913 (CCUG 75125).</title>
        <authorList>
            <person name="Xiao M."/>
        </authorList>
    </citation>
    <scope>NUCLEOTIDE SEQUENCE [LARGE SCALE GENOMIC DNA]</scope>
    <source>
        <strain evidence="1 2">CICC 24913</strain>
    </source>
</reference>
<dbReference type="EMBL" id="JAKOOW010000001">
    <property type="protein sequence ID" value="MCG6502908.1"/>
    <property type="molecule type" value="Genomic_DNA"/>
</dbReference>
<gene>
    <name evidence="1" type="ORF">MB824_00100</name>
</gene>
<proteinExistence type="predicted"/>
<evidence type="ECO:0000313" key="1">
    <source>
        <dbReference type="EMBL" id="MCG6502908.1"/>
    </source>
</evidence>
<name>A0ABS9NKP3_9NEIS</name>
<dbReference type="PIRSF" id="PIRSF032209">
    <property type="entry name" value="UCP032209"/>
    <property type="match status" value="1"/>
</dbReference>
<dbReference type="Proteomes" id="UP001298424">
    <property type="component" value="Unassembled WGS sequence"/>
</dbReference>
<organism evidence="1 2">
    <name type="scientific">Kingella pumchi</name>
    <dbReference type="NCBI Taxonomy" id="2779506"/>
    <lineage>
        <taxon>Bacteria</taxon>
        <taxon>Pseudomonadati</taxon>
        <taxon>Pseudomonadota</taxon>
        <taxon>Betaproteobacteria</taxon>
        <taxon>Neisseriales</taxon>
        <taxon>Neisseriaceae</taxon>
        <taxon>Kingella</taxon>
    </lineage>
</organism>
<protein>
    <submittedName>
        <fullName evidence="1">DUF1643 domain-containing protein</fullName>
    </submittedName>
</protein>
<comment type="caution">
    <text evidence="1">The sequence shown here is derived from an EMBL/GenBank/DDBJ whole genome shotgun (WGS) entry which is preliminary data.</text>
</comment>
<sequence length="161" mass="18327">MLEQIGKKGAEISPCGIYRYSLWRIWDDSLPKVMFIGLNPSTADATDDDSTITRCIRFAEMWGFGGIYMTNLFAYRSTDKSKLYAVDEPVGEDNDKYILKYAKKADKIIAAWGNDGSFLGRSETVYNLIPSLFCLHINQTGEPKHPLYVAYDTTLKPYIRE</sequence>
<dbReference type="RefSeq" id="WP_238744764.1">
    <property type="nucleotide sequence ID" value="NZ_JAKOOW010000001.1"/>
</dbReference>
<accession>A0ABS9NKP3</accession>
<keyword evidence="2" id="KW-1185">Reference proteome</keyword>